<evidence type="ECO:0000313" key="2">
    <source>
        <dbReference type="EMBL" id="PTH82650.1"/>
    </source>
</evidence>
<name>A0A2T4N775_AERVE</name>
<comment type="caution">
    <text evidence="2">The sequence shown here is derived from an EMBL/GenBank/DDBJ whole genome shotgun (WGS) entry which is preliminary data.</text>
</comment>
<gene>
    <name evidence="2" type="ORF">DAA48_04685</name>
</gene>
<protein>
    <submittedName>
        <fullName evidence="2">Uncharacterized protein</fullName>
    </submittedName>
</protein>
<proteinExistence type="predicted"/>
<feature type="region of interest" description="Disordered" evidence="1">
    <location>
        <begin position="37"/>
        <end position="60"/>
    </location>
</feature>
<sequence length="60" mass="6864">MSHQLTFAYSEFNGKRRKTRKELFLAALLLKSGNYLRPRRSDPLELSPRASDGQVQAQGQ</sequence>
<reference evidence="2 3" key="1">
    <citation type="submission" date="2018-03" db="EMBL/GenBank/DDBJ databases">
        <title>Aeromonas veronii whole genome sequencing and analysis.</title>
        <authorList>
            <person name="Xie H."/>
            <person name="Liu T."/>
            <person name="Wang K."/>
        </authorList>
    </citation>
    <scope>NUCLEOTIDE SEQUENCE [LARGE SCALE GENOMIC DNA]</scope>
    <source>
        <strain evidence="2 3">XH.VA.1</strain>
    </source>
</reference>
<evidence type="ECO:0000256" key="1">
    <source>
        <dbReference type="SAM" id="MobiDB-lite"/>
    </source>
</evidence>
<organism evidence="2 3">
    <name type="scientific">Aeromonas veronii</name>
    <dbReference type="NCBI Taxonomy" id="654"/>
    <lineage>
        <taxon>Bacteria</taxon>
        <taxon>Pseudomonadati</taxon>
        <taxon>Pseudomonadota</taxon>
        <taxon>Gammaproteobacteria</taxon>
        <taxon>Aeromonadales</taxon>
        <taxon>Aeromonadaceae</taxon>
        <taxon>Aeromonas</taxon>
    </lineage>
</organism>
<dbReference type="AlphaFoldDB" id="A0A2T4N775"/>
<dbReference type="Proteomes" id="UP000241986">
    <property type="component" value="Unassembled WGS sequence"/>
</dbReference>
<dbReference type="EMBL" id="PZKL01000012">
    <property type="protein sequence ID" value="PTH82650.1"/>
    <property type="molecule type" value="Genomic_DNA"/>
</dbReference>
<accession>A0A2T4N775</accession>
<evidence type="ECO:0000313" key="3">
    <source>
        <dbReference type="Proteomes" id="UP000241986"/>
    </source>
</evidence>